<organism evidence="2 3">
    <name type="scientific">Ceratosolen solmsi marchali</name>
    <dbReference type="NCBI Taxonomy" id="326594"/>
    <lineage>
        <taxon>Eukaryota</taxon>
        <taxon>Metazoa</taxon>
        <taxon>Ecdysozoa</taxon>
        <taxon>Arthropoda</taxon>
        <taxon>Hexapoda</taxon>
        <taxon>Insecta</taxon>
        <taxon>Pterygota</taxon>
        <taxon>Neoptera</taxon>
        <taxon>Endopterygota</taxon>
        <taxon>Hymenoptera</taxon>
        <taxon>Apocrita</taxon>
        <taxon>Proctotrupomorpha</taxon>
        <taxon>Chalcidoidea</taxon>
        <taxon>Agaonidae</taxon>
        <taxon>Agaoninae</taxon>
        <taxon>Ceratosolen</taxon>
    </lineage>
</organism>
<evidence type="ECO:0000313" key="2">
    <source>
        <dbReference type="Proteomes" id="UP000695007"/>
    </source>
</evidence>
<dbReference type="GeneID" id="105364088"/>
<name>A0AAJ7DXP3_9HYME</name>
<evidence type="ECO:0000256" key="1">
    <source>
        <dbReference type="SAM" id="MobiDB-lite"/>
    </source>
</evidence>
<gene>
    <name evidence="3" type="primary">LOC105364088</name>
</gene>
<evidence type="ECO:0000313" key="3">
    <source>
        <dbReference type="RefSeq" id="XP_011500252.1"/>
    </source>
</evidence>
<keyword evidence="2" id="KW-1185">Reference proteome</keyword>
<proteinExistence type="predicted"/>
<reference evidence="3" key="1">
    <citation type="submission" date="2025-08" db="UniProtKB">
        <authorList>
            <consortium name="RefSeq"/>
        </authorList>
    </citation>
    <scope>IDENTIFICATION</scope>
</reference>
<dbReference type="AlphaFoldDB" id="A0AAJ7DXP3"/>
<feature type="compositionally biased region" description="Polar residues" evidence="1">
    <location>
        <begin position="197"/>
        <end position="215"/>
    </location>
</feature>
<feature type="region of interest" description="Disordered" evidence="1">
    <location>
        <begin position="197"/>
        <end position="221"/>
    </location>
</feature>
<dbReference type="Proteomes" id="UP000695007">
    <property type="component" value="Unplaced"/>
</dbReference>
<dbReference type="RefSeq" id="XP_011500252.1">
    <property type="nucleotide sequence ID" value="XM_011501950.1"/>
</dbReference>
<sequence length="498" mass="57009">MEKFYRNKETESISKNKSKYVQHWLEHSLYSNTDIPNGVQNIKECSTAINKIDGTSFTIPSLPQSEQQYLPSCSNPMSPILGGKRLRSSKIANLKKIPKKRKITNLQVTQNGDESNHKNLIKQKIEKPKIQLKSEQYYKQNLAVESNSDKFSHKTSIVSEYDKKIGIPNIIESIKRKIFLNTSHLVEEVISQFTESISSENGTTDSTETNIQEINTDSDKTESDLIEDISSQILSKSIFEQKQISNPVSLSSESIDNIQDCESFIIESTESQHCTKSLASSDQINSISTLESKAEYSKPIYIIQNTFEGKKKRKIRKKGTLSDTLCQKMGKERSSINLLRHQLSKKSSNNIVKPFVLLQIIEHLPMINENQLLKCVLVEDTNNLLSSLLKEQTHRFITVMNVPEISNLINTNQKPVLKIFEPWTILDPNQLFIHITQFIAIPNAQENVKITHSMYSKNSKIMQELHCPCIKEKMLSDKCKSKFQDNPFDIIKELFTYK</sequence>
<protein>
    <submittedName>
        <fullName evidence="3">Uncharacterized protein LOC105364088</fullName>
    </submittedName>
</protein>
<dbReference type="KEGG" id="csol:105364088"/>
<accession>A0AAJ7DXP3</accession>